<gene>
    <name evidence="1" type="ORF">MTR67_030508</name>
</gene>
<protein>
    <submittedName>
        <fullName evidence="1">Uncharacterized protein</fullName>
    </submittedName>
</protein>
<accession>A0AAF0R9F7</accession>
<dbReference type="EMBL" id="CP133618">
    <property type="protein sequence ID" value="WMV37123.1"/>
    <property type="molecule type" value="Genomic_DNA"/>
</dbReference>
<evidence type="ECO:0000313" key="1">
    <source>
        <dbReference type="EMBL" id="WMV37123.1"/>
    </source>
</evidence>
<keyword evidence="2" id="KW-1185">Reference proteome</keyword>
<reference evidence="1" key="1">
    <citation type="submission" date="2023-08" db="EMBL/GenBank/DDBJ databases">
        <title>A de novo genome assembly of Solanum verrucosum Schlechtendal, a Mexican diploid species geographically isolated from the other diploid A-genome species in potato relatives.</title>
        <authorList>
            <person name="Hosaka K."/>
        </authorList>
    </citation>
    <scope>NUCLEOTIDE SEQUENCE</scope>
    <source>
        <tissue evidence="1">Young leaves</tissue>
    </source>
</reference>
<sequence>MRMLSLLLHLHHQQQGLPVVLVGAFASGNKTFPSGDFLHYLHFKGGGMMGSFLFCNGCEKVLQRRQGMASAGLTIKELNDFLDHLASSENR</sequence>
<dbReference type="AlphaFoldDB" id="A0AAF0R9F7"/>
<proteinExistence type="predicted"/>
<name>A0AAF0R9F7_SOLVR</name>
<organism evidence="1 2">
    <name type="scientific">Solanum verrucosum</name>
    <dbReference type="NCBI Taxonomy" id="315347"/>
    <lineage>
        <taxon>Eukaryota</taxon>
        <taxon>Viridiplantae</taxon>
        <taxon>Streptophyta</taxon>
        <taxon>Embryophyta</taxon>
        <taxon>Tracheophyta</taxon>
        <taxon>Spermatophyta</taxon>
        <taxon>Magnoliopsida</taxon>
        <taxon>eudicotyledons</taxon>
        <taxon>Gunneridae</taxon>
        <taxon>Pentapetalae</taxon>
        <taxon>asterids</taxon>
        <taxon>lamiids</taxon>
        <taxon>Solanales</taxon>
        <taxon>Solanaceae</taxon>
        <taxon>Solanoideae</taxon>
        <taxon>Solaneae</taxon>
        <taxon>Solanum</taxon>
    </lineage>
</organism>
<evidence type="ECO:0000313" key="2">
    <source>
        <dbReference type="Proteomes" id="UP001234989"/>
    </source>
</evidence>
<dbReference type="Proteomes" id="UP001234989">
    <property type="component" value="Chromosome 7"/>
</dbReference>